<dbReference type="InterPro" id="IPR005146">
    <property type="entry name" value="B3/B4_tRNA-bd"/>
</dbReference>
<dbReference type="PANTHER" id="PTHR39209">
    <property type="match status" value="1"/>
</dbReference>
<reference evidence="2 3" key="1">
    <citation type="submission" date="2021-03" db="EMBL/GenBank/DDBJ databases">
        <title>Genomic Encyclopedia of Type Strains, Phase IV (KMG-IV): sequencing the most valuable type-strain genomes for metagenomic binning, comparative biology and taxonomic classification.</title>
        <authorList>
            <person name="Goeker M."/>
        </authorList>
    </citation>
    <scope>NUCLEOTIDE SEQUENCE [LARGE SCALE GENOMIC DNA]</scope>
    <source>
        <strain evidence="2 3">DSM 27563</strain>
    </source>
</reference>
<dbReference type="Proteomes" id="UP001519306">
    <property type="component" value="Unassembled WGS sequence"/>
</dbReference>
<dbReference type="Pfam" id="PF03483">
    <property type="entry name" value="B3_4"/>
    <property type="match status" value="1"/>
</dbReference>
<dbReference type="SMART" id="SM00873">
    <property type="entry name" value="B3_4"/>
    <property type="match status" value="1"/>
</dbReference>
<evidence type="ECO:0000313" key="2">
    <source>
        <dbReference type="EMBL" id="MBP2024559.1"/>
    </source>
</evidence>
<dbReference type="RefSeq" id="WP_210059864.1">
    <property type="nucleotide sequence ID" value="NZ_JAGGLJ010000001.1"/>
</dbReference>
<dbReference type="SUPFAM" id="SSF56037">
    <property type="entry name" value="PheT/TilS domain"/>
    <property type="match status" value="1"/>
</dbReference>
<gene>
    <name evidence="2" type="ORF">J2Z71_000074</name>
</gene>
<evidence type="ECO:0000313" key="3">
    <source>
        <dbReference type="Proteomes" id="UP001519306"/>
    </source>
</evidence>
<sequence length="230" mass="25678">MKFIIDERVGSILGVDAIVAALLTNVDIDAPLPEKFEEEIKEVTENALNISDETLKENEILEGYREKTRQIGRSLKRYPPSAEALINNMKRRGEMPRIKTLIDIYNIGSLKSMLSIGAHDADSFEGPIEFTFADEADTFTPVGGGSKPVHVGDFVYRDNKGIAAYLDARDADDYKIVDDTKNVLLVIQGNSKTSKEFREEVLGEICENIKEVCGGEYKIFSVKPNEELEI</sequence>
<dbReference type="EMBL" id="JAGGLJ010000001">
    <property type="protein sequence ID" value="MBP2024559.1"/>
    <property type="molecule type" value="Genomic_DNA"/>
</dbReference>
<feature type="domain" description="B3/B4 tRNA-binding" evidence="1">
    <location>
        <begin position="62"/>
        <end position="214"/>
    </location>
</feature>
<dbReference type="PANTHER" id="PTHR39209:SF2">
    <property type="entry name" value="CYTOPLASMIC PROTEIN"/>
    <property type="match status" value="1"/>
</dbReference>
<organism evidence="2 3">
    <name type="scientific">Peptoniphilus stercorisuis</name>
    <dbReference type="NCBI Taxonomy" id="1436965"/>
    <lineage>
        <taxon>Bacteria</taxon>
        <taxon>Bacillati</taxon>
        <taxon>Bacillota</taxon>
        <taxon>Tissierellia</taxon>
        <taxon>Tissierellales</taxon>
        <taxon>Peptoniphilaceae</taxon>
        <taxon>Peptoniphilus</taxon>
    </lineage>
</organism>
<evidence type="ECO:0000259" key="1">
    <source>
        <dbReference type="SMART" id="SM00873"/>
    </source>
</evidence>
<dbReference type="Gene3D" id="3.50.40.10">
    <property type="entry name" value="Phenylalanyl-trna Synthetase, Chain B, domain 3"/>
    <property type="match status" value="1"/>
</dbReference>
<accession>A0ABS4KD69</accession>
<comment type="caution">
    <text evidence="2">The sequence shown here is derived from an EMBL/GenBank/DDBJ whole genome shotgun (WGS) entry which is preliminary data.</text>
</comment>
<proteinExistence type="predicted"/>
<name>A0ABS4KD69_9FIRM</name>
<keyword evidence="3" id="KW-1185">Reference proteome</keyword>
<dbReference type="InterPro" id="IPR020825">
    <property type="entry name" value="Phe-tRNA_synthase-like_B3/B4"/>
</dbReference>
<protein>
    <submittedName>
        <fullName evidence="2">DNA/RNA-binding domain of Phe-tRNA-synthetase-like protein</fullName>
    </submittedName>
</protein>